<sequence length="91" mass="10621">MAIFKLKGDKTTSKVWLNDKELELKKSLKVKFYSPSGFSWGYDGAGPKQLSLAILLELYSKQWALDEYLYLLETEISKLPFDQSFEKEIEY</sequence>
<dbReference type="InterPro" id="IPR046164">
    <property type="entry name" value="DUF6166"/>
</dbReference>
<dbReference type="Proteomes" id="UP000315540">
    <property type="component" value="Unassembled WGS sequence"/>
</dbReference>
<gene>
    <name evidence="1" type="ORF">FHK87_07375</name>
</gene>
<dbReference type="Pfam" id="PF19663">
    <property type="entry name" value="DUF6166"/>
    <property type="match status" value="1"/>
</dbReference>
<evidence type="ECO:0000313" key="1">
    <source>
        <dbReference type="EMBL" id="TPN87397.1"/>
    </source>
</evidence>
<dbReference type="RefSeq" id="WP_140592039.1">
    <property type="nucleotide sequence ID" value="NZ_VFWZ01000002.1"/>
</dbReference>
<keyword evidence="2" id="KW-1185">Reference proteome</keyword>
<comment type="caution">
    <text evidence="1">The sequence shown here is derived from an EMBL/GenBank/DDBJ whole genome shotgun (WGS) entry which is preliminary data.</text>
</comment>
<name>A0A504J943_9FLAO</name>
<reference evidence="1 2" key="1">
    <citation type="submission" date="2019-06" db="EMBL/GenBank/DDBJ databases">
        <authorList>
            <person name="Meng X."/>
        </authorList>
    </citation>
    <scope>NUCLEOTIDE SEQUENCE [LARGE SCALE GENOMIC DNA]</scope>
    <source>
        <strain evidence="1 2">M625</strain>
    </source>
</reference>
<accession>A0A504J943</accession>
<organism evidence="1 2">
    <name type="scientific">Aquimarina algicola</name>
    <dbReference type="NCBI Taxonomy" id="2589995"/>
    <lineage>
        <taxon>Bacteria</taxon>
        <taxon>Pseudomonadati</taxon>
        <taxon>Bacteroidota</taxon>
        <taxon>Flavobacteriia</taxon>
        <taxon>Flavobacteriales</taxon>
        <taxon>Flavobacteriaceae</taxon>
        <taxon>Aquimarina</taxon>
    </lineage>
</organism>
<dbReference type="OrthoDB" id="961276at2"/>
<dbReference type="EMBL" id="VFWZ01000002">
    <property type="protein sequence ID" value="TPN87397.1"/>
    <property type="molecule type" value="Genomic_DNA"/>
</dbReference>
<evidence type="ECO:0000313" key="2">
    <source>
        <dbReference type="Proteomes" id="UP000315540"/>
    </source>
</evidence>
<proteinExistence type="predicted"/>
<protein>
    <submittedName>
        <fullName evidence="1">Uncharacterized protein</fullName>
    </submittedName>
</protein>
<dbReference type="AlphaFoldDB" id="A0A504J943"/>